<name>A0AAV2GQK8_9ROSI</name>
<protein>
    <submittedName>
        <fullName evidence="2">Uncharacterized protein</fullName>
    </submittedName>
</protein>
<evidence type="ECO:0000313" key="2">
    <source>
        <dbReference type="EMBL" id="CAL1413043.1"/>
    </source>
</evidence>
<evidence type="ECO:0000256" key="1">
    <source>
        <dbReference type="SAM" id="MobiDB-lite"/>
    </source>
</evidence>
<dbReference type="Proteomes" id="UP001497516">
    <property type="component" value="Chromosome 9"/>
</dbReference>
<proteinExistence type="predicted"/>
<feature type="region of interest" description="Disordered" evidence="1">
    <location>
        <begin position="1"/>
        <end position="56"/>
    </location>
</feature>
<accession>A0AAV2GQK8</accession>
<gene>
    <name evidence="2" type="ORF">LTRI10_LOCUS52297</name>
</gene>
<keyword evidence="3" id="KW-1185">Reference proteome</keyword>
<organism evidence="2 3">
    <name type="scientific">Linum trigynum</name>
    <dbReference type="NCBI Taxonomy" id="586398"/>
    <lineage>
        <taxon>Eukaryota</taxon>
        <taxon>Viridiplantae</taxon>
        <taxon>Streptophyta</taxon>
        <taxon>Embryophyta</taxon>
        <taxon>Tracheophyta</taxon>
        <taxon>Spermatophyta</taxon>
        <taxon>Magnoliopsida</taxon>
        <taxon>eudicotyledons</taxon>
        <taxon>Gunneridae</taxon>
        <taxon>Pentapetalae</taxon>
        <taxon>rosids</taxon>
        <taxon>fabids</taxon>
        <taxon>Malpighiales</taxon>
        <taxon>Linaceae</taxon>
        <taxon>Linum</taxon>
    </lineage>
</organism>
<feature type="compositionally biased region" description="Basic and acidic residues" evidence="1">
    <location>
        <begin position="1"/>
        <end position="16"/>
    </location>
</feature>
<dbReference type="EMBL" id="OZ034822">
    <property type="protein sequence ID" value="CAL1413043.1"/>
    <property type="molecule type" value="Genomic_DNA"/>
</dbReference>
<sequence length="72" mass="8011">MAMEEKQRHSGGEWRRTSGQGGWRFEEQKKGVEHENAGAEALGRRGGGDADSGDGGLTATLREFWWRFEGKS</sequence>
<reference evidence="2 3" key="1">
    <citation type="submission" date="2024-04" db="EMBL/GenBank/DDBJ databases">
        <authorList>
            <person name="Fracassetti M."/>
        </authorList>
    </citation>
    <scope>NUCLEOTIDE SEQUENCE [LARGE SCALE GENOMIC DNA]</scope>
</reference>
<dbReference type="AlphaFoldDB" id="A0AAV2GQK8"/>
<feature type="compositionally biased region" description="Basic and acidic residues" evidence="1">
    <location>
        <begin position="24"/>
        <end position="48"/>
    </location>
</feature>
<evidence type="ECO:0000313" key="3">
    <source>
        <dbReference type="Proteomes" id="UP001497516"/>
    </source>
</evidence>